<dbReference type="AlphaFoldDB" id="A0A1H8VNX3"/>
<name>A0A1H8VNX3_9GAMM</name>
<dbReference type="OrthoDB" id="9811616at2"/>
<dbReference type="EMBL" id="FOEG01000014">
    <property type="protein sequence ID" value="SEP17099.1"/>
    <property type="molecule type" value="Genomic_DNA"/>
</dbReference>
<dbReference type="NCBIfam" id="TIGR03889">
    <property type="entry name" value="nitrile_acc"/>
    <property type="match status" value="1"/>
</dbReference>
<dbReference type="Pfam" id="PF21006">
    <property type="entry name" value="NHase_beta_N"/>
    <property type="match status" value="1"/>
</dbReference>
<evidence type="ECO:0000259" key="1">
    <source>
        <dbReference type="Pfam" id="PF21006"/>
    </source>
</evidence>
<gene>
    <name evidence="2" type="ORF">SAMN04488052_11412</name>
</gene>
<proteinExistence type="predicted"/>
<dbReference type="Gene3D" id="1.10.472.20">
    <property type="entry name" value="Nitrile hydratase, beta subunit"/>
    <property type="match status" value="1"/>
</dbReference>
<dbReference type="RefSeq" id="WP_091646310.1">
    <property type="nucleotide sequence ID" value="NZ_FOEG01000014.1"/>
</dbReference>
<dbReference type="SUPFAM" id="SSF50090">
    <property type="entry name" value="Electron transport accessory proteins"/>
    <property type="match status" value="1"/>
</dbReference>
<dbReference type="Proteomes" id="UP000199657">
    <property type="component" value="Unassembled WGS sequence"/>
</dbReference>
<evidence type="ECO:0000313" key="3">
    <source>
        <dbReference type="Proteomes" id="UP000199657"/>
    </source>
</evidence>
<dbReference type="InterPro" id="IPR008990">
    <property type="entry name" value="Elect_transpt_acc-like_dom_sf"/>
</dbReference>
<dbReference type="InterPro" id="IPR042262">
    <property type="entry name" value="CN_hydtase_beta_C"/>
</dbReference>
<sequence>MHSDDQPPFEAPWQAQAFAMTVHLNECGLFTWSEWADALATERKRSADAGIADAPDQYYLDWLRALEGLLSRQGAAAAEDLAAFRDAWVAAYETTPHGHPVHLEKGFEALGKSAPETSTRGRSSP</sequence>
<protein>
    <submittedName>
        <fullName evidence="2">Nitrile hydratase accessory protein</fullName>
    </submittedName>
</protein>
<reference evidence="2 3" key="1">
    <citation type="submission" date="2016-10" db="EMBL/GenBank/DDBJ databases">
        <authorList>
            <person name="de Groot N.N."/>
        </authorList>
    </citation>
    <scope>NUCLEOTIDE SEQUENCE [LARGE SCALE GENOMIC DNA]</scope>
    <source>
        <strain evidence="2 3">CGMCC 1.6291</strain>
    </source>
</reference>
<accession>A0A1H8VNX3</accession>
<dbReference type="InterPro" id="IPR049054">
    <property type="entry name" value="CN_hydtase_beta-like_N"/>
</dbReference>
<organism evidence="2 3">
    <name type="scientific">Aquisalimonas asiatica</name>
    <dbReference type="NCBI Taxonomy" id="406100"/>
    <lineage>
        <taxon>Bacteria</taxon>
        <taxon>Pseudomonadati</taxon>
        <taxon>Pseudomonadota</taxon>
        <taxon>Gammaproteobacteria</taxon>
        <taxon>Chromatiales</taxon>
        <taxon>Ectothiorhodospiraceae</taxon>
        <taxon>Aquisalimonas</taxon>
    </lineage>
</organism>
<keyword evidence="3" id="KW-1185">Reference proteome</keyword>
<evidence type="ECO:0000313" key="2">
    <source>
        <dbReference type="EMBL" id="SEP17099.1"/>
    </source>
</evidence>
<feature type="domain" description="Nitrile hydratase beta subunit-like N-terminal" evidence="1">
    <location>
        <begin position="3"/>
        <end position="90"/>
    </location>
</feature>
<dbReference type="STRING" id="406100.SAMN04488052_11412"/>
<dbReference type="InterPro" id="IPR023808">
    <property type="entry name" value="Nitrile_Hydratase_acc_put"/>
</dbReference>